<evidence type="ECO:0000313" key="2">
    <source>
        <dbReference type="Proteomes" id="UP000594184"/>
    </source>
</evidence>
<name>A0A7S6R7A7_9CAUD</name>
<gene>
    <name evidence="1" type="ORF">CPT_Salutena_079</name>
</gene>
<dbReference type="Proteomes" id="UP000594184">
    <property type="component" value="Segment"/>
</dbReference>
<sequence>MVSLDKTPDSIFVGMIEARTNRELRRNNLHALRFKIQLAVSKREYLAAAK</sequence>
<reference evidence="1 2" key="1">
    <citation type="submission" date="2020-07" db="EMBL/GenBank/DDBJ databases">
        <title>Complete genome sequence of Streptomyces phage Salutena.</title>
        <authorList>
            <person name="Kim J.H."/>
            <person name="Higbee T."/>
            <person name="Clark J.D."/>
            <person name="Le T."/>
            <person name="Burrowes B.H."/>
            <person name="Liu M."/>
        </authorList>
    </citation>
    <scope>NUCLEOTIDE SEQUENCE [LARGE SCALE GENOMIC DNA]</scope>
</reference>
<evidence type="ECO:0000313" key="1">
    <source>
        <dbReference type="EMBL" id="QOV06209.1"/>
    </source>
</evidence>
<proteinExistence type="predicted"/>
<organism evidence="1 2">
    <name type="scientific">Streptomyces phage Salutena</name>
    <dbReference type="NCBI Taxonomy" id="2767576"/>
    <lineage>
        <taxon>Viruses</taxon>
        <taxon>Duplodnaviria</taxon>
        <taxon>Heunggongvirae</taxon>
        <taxon>Uroviricota</taxon>
        <taxon>Caudoviricetes</taxon>
        <taxon>Arquatrovirinae</taxon>
        <taxon>Salutenavirus</taxon>
        <taxon>Salutenavirus salutena</taxon>
    </lineage>
</organism>
<keyword evidence="2" id="KW-1185">Reference proteome</keyword>
<dbReference type="EMBL" id="MT708548">
    <property type="protein sequence ID" value="QOV06209.1"/>
    <property type="molecule type" value="Genomic_DNA"/>
</dbReference>
<accession>A0A7S6R7A7</accession>
<protein>
    <submittedName>
        <fullName evidence="1">Uncharacterized protein</fullName>
    </submittedName>
</protein>